<comment type="caution">
    <text evidence="2">The sequence shown here is derived from an EMBL/GenBank/DDBJ whole genome shotgun (WGS) entry which is preliminary data.</text>
</comment>
<keyword evidence="3" id="KW-1185">Reference proteome</keyword>
<dbReference type="RefSeq" id="XP_064708501.1">
    <property type="nucleotide sequence ID" value="XM_064855841.1"/>
</dbReference>
<evidence type="ECO:0008006" key="4">
    <source>
        <dbReference type="Google" id="ProtNLM"/>
    </source>
</evidence>
<name>A0AAV9NJJ6_9EURO</name>
<dbReference type="Pfam" id="PF13738">
    <property type="entry name" value="Pyr_redox_3"/>
    <property type="match status" value="1"/>
</dbReference>
<dbReference type="GO" id="GO:0004497">
    <property type="term" value="F:monooxygenase activity"/>
    <property type="evidence" value="ECO:0007669"/>
    <property type="project" value="TreeGrafter"/>
</dbReference>
<sequence>MPSAVEVQRFAPPVVLDVHHGDKFSPAKTLAAVVDIEQLSDDLAVPSRRRIVPGSYNIPIGVFPPLPWSFPDAAIVSSMLVERLNKSLKERDAPAIKALFHENSYWRDHLCLTWDLRTLKGPDKIADFVVNSCEYISIEIDTSTPLRAPKHGPIDGLYGPASKSSGIEFFVKVATKVGAGRGIAKLAEIQGQWKFFTLFITLDRLQGHEELLNERRPHGANHGEHVGRQNWQDKRQIDIQFREREPAVLIVGAGQSGLTTAARLKALSVDTLVIDHEDRVGDSWRRRYRHLVLHDPVWLNHMPYLKFPPQWPKFTPKDKLAEFFEAYVTLLELNVWVKTRVVSTTWNDSKQEWTVVLQCRSEDGTIEMRTLHPAHIIQATGHAGPKYMPVIKGMECFEGNIAHSTEFSCATPNGQGKKAVVVGSSNSAHDIAQDFYEQGYDVTMVQRSSTLVISSKFRNAEGLKGLYTEDGPPTEDADLRVWSLPMELFKAQQKRVCELQNKYDAELHEGLTRVGFNLDRGIDNTGYMVKYLQRGGGYYVDVGASQLVADGKIKLKHGGEISEILPHEVLFSDGTRLAADEIVFATGFQNMRTQTRVIFGDHVADRVQDVWGFDQEGEVRTIWRRTGQPGFWYMGTNFAYCRYFSRIVALQIKAIQEGITHW</sequence>
<gene>
    <name evidence="2" type="ORF">LTR84_012317</name>
</gene>
<protein>
    <recommendedName>
        <fullName evidence="4">FAD/NAD(P)-binding domain-containing protein</fullName>
    </recommendedName>
</protein>
<reference evidence="2 3" key="1">
    <citation type="submission" date="2023-08" db="EMBL/GenBank/DDBJ databases">
        <title>Black Yeasts Isolated from many extreme environments.</title>
        <authorList>
            <person name="Coleine C."/>
            <person name="Stajich J.E."/>
            <person name="Selbmann L."/>
        </authorList>
    </citation>
    <scope>NUCLEOTIDE SEQUENCE [LARGE SCALE GENOMIC DNA]</scope>
    <source>
        <strain evidence="2 3">CCFEE 5792</strain>
    </source>
</reference>
<dbReference type="InterPro" id="IPR036188">
    <property type="entry name" value="FAD/NAD-bd_sf"/>
</dbReference>
<organism evidence="2 3">
    <name type="scientific">Exophiala bonariae</name>
    <dbReference type="NCBI Taxonomy" id="1690606"/>
    <lineage>
        <taxon>Eukaryota</taxon>
        <taxon>Fungi</taxon>
        <taxon>Dikarya</taxon>
        <taxon>Ascomycota</taxon>
        <taxon>Pezizomycotina</taxon>
        <taxon>Eurotiomycetes</taxon>
        <taxon>Chaetothyriomycetidae</taxon>
        <taxon>Chaetothyriales</taxon>
        <taxon>Herpotrichiellaceae</taxon>
        <taxon>Exophiala</taxon>
    </lineage>
</organism>
<evidence type="ECO:0000313" key="2">
    <source>
        <dbReference type="EMBL" id="KAK5056785.1"/>
    </source>
</evidence>
<dbReference type="GO" id="GO:0050660">
    <property type="term" value="F:flavin adenine dinucleotide binding"/>
    <property type="evidence" value="ECO:0007669"/>
    <property type="project" value="TreeGrafter"/>
</dbReference>
<evidence type="ECO:0000313" key="3">
    <source>
        <dbReference type="Proteomes" id="UP001358417"/>
    </source>
</evidence>
<dbReference type="EMBL" id="JAVRRD010000007">
    <property type="protein sequence ID" value="KAK5056785.1"/>
    <property type="molecule type" value="Genomic_DNA"/>
</dbReference>
<dbReference type="GeneID" id="89980464"/>
<dbReference type="InterPro" id="IPR050982">
    <property type="entry name" value="Auxin_biosynth/cation_transpt"/>
</dbReference>
<proteinExistence type="predicted"/>
<dbReference type="Proteomes" id="UP001358417">
    <property type="component" value="Unassembled WGS sequence"/>
</dbReference>
<accession>A0AAV9NJJ6</accession>
<evidence type="ECO:0000256" key="1">
    <source>
        <dbReference type="ARBA" id="ARBA00023002"/>
    </source>
</evidence>
<dbReference type="PANTHER" id="PTHR43539:SF68">
    <property type="entry name" value="FLAVIN-BINDING MONOOXYGENASE-LIKE PROTEIN (AFU_ORTHOLOGUE AFUA_4G09220)"/>
    <property type="match status" value="1"/>
</dbReference>
<dbReference type="PANTHER" id="PTHR43539">
    <property type="entry name" value="FLAVIN-BINDING MONOOXYGENASE-LIKE PROTEIN (AFU_ORTHOLOGUE AFUA_4G09220)"/>
    <property type="match status" value="1"/>
</dbReference>
<keyword evidence="1" id="KW-0560">Oxidoreductase</keyword>
<dbReference type="AlphaFoldDB" id="A0AAV9NJJ6"/>
<dbReference type="Gene3D" id="3.50.50.60">
    <property type="entry name" value="FAD/NAD(P)-binding domain"/>
    <property type="match status" value="1"/>
</dbReference>
<dbReference type="SUPFAM" id="SSF51905">
    <property type="entry name" value="FAD/NAD(P)-binding domain"/>
    <property type="match status" value="1"/>
</dbReference>